<sequence>MSEKKAKAERKAAQEADKEAKRGKGEYTLGEIWRTRNALPELLVPVPGRGTQDTETEYVGIMGDEAPWAMHYKGGIVNPVNSLGYTTLAIQALEERVRELEAQLAGA</sequence>
<feature type="region of interest" description="Disordered" evidence="1">
    <location>
        <begin position="1"/>
        <end position="22"/>
    </location>
</feature>
<name>A0A6M3LCA9_9ZZZZ</name>
<gene>
    <name evidence="2" type="ORF">MM415B03413_0005</name>
</gene>
<accession>A0A6M3LCA9</accession>
<dbReference type="AlphaFoldDB" id="A0A6M3LCA9"/>
<organism evidence="2">
    <name type="scientific">viral metagenome</name>
    <dbReference type="NCBI Taxonomy" id="1070528"/>
    <lineage>
        <taxon>unclassified sequences</taxon>
        <taxon>metagenomes</taxon>
        <taxon>organismal metagenomes</taxon>
    </lineage>
</organism>
<protein>
    <submittedName>
        <fullName evidence="2">Uncharacterized protein</fullName>
    </submittedName>
</protein>
<proteinExistence type="predicted"/>
<dbReference type="EMBL" id="MT142974">
    <property type="protein sequence ID" value="QJA91262.1"/>
    <property type="molecule type" value="Genomic_DNA"/>
</dbReference>
<evidence type="ECO:0000256" key="1">
    <source>
        <dbReference type="SAM" id="MobiDB-lite"/>
    </source>
</evidence>
<evidence type="ECO:0000313" key="2">
    <source>
        <dbReference type="EMBL" id="QJA91262.1"/>
    </source>
</evidence>
<reference evidence="2" key="1">
    <citation type="submission" date="2020-03" db="EMBL/GenBank/DDBJ databases">
        <title>The deep terrestrial virosphere.</title>
        <authorList>
            <person name="Holmfeldt K."/>
            <person name="Nilsson E."/>
            <person name="Simone D."/>
            <person name="Lopez-Fernandez M."/>
            <person name="Wu X."/>
            <person name="de Brujin I."/>
            <person name="Lundin D."/>
            <person name="Andersson A."/>
            <person name="Bertilsson S."/>
            <person name="Dopson M."/>
        </authorList>
    </citation>
    <scope>NUCLEOTIDE SEQUENCE</scope>
    <source>
        <strain evidence="2">MM415B03413</strain>
    </source>
</reference>